<dbReference type="Gene3D" id="3.30.1180.20">
    <property type="entry name" value="Dihydroxyacetone kinase, domain 2"/>
    <property type="match status" value="1"/>
</dbReference>
<evidence type="ECO:0000256" key="1">
    <source>
        <dbReference type="ARBA" id="ARBA00022679"/>
    </source>
</evidence>
<dbReference type="SUPFAM" id="SSF82549">
    <property type="entry name" value="DAK1/DegV-like"/>
    <property type="match status" value="1"/>
</dbReference>
<dbReference type="PANTHER" id="PTHR28629">
    <property type="entry name" value="TRIOKINASE/FMN CYCLASE"/>
    <property type="match status" value="1"/>
</dbReference>
<name>A0A417Z7S2_9MICO</name>
<comment type="caution">
    <text evidence="7">The sequence shown here is derived from an EMBL/GenBank/DDBJ whole genome shotgun (WGS) entry which is preliminary data.</text>
</comment>
<dbReference type="PROSITE" id="PS51480">
    <property type="entry name" value="DHAL"/>
    <property type="match status" value="1"/>
</dbReference>
<keyword evidence="4" id="KW-0067">ATP-binding</keyword>
<keyword evidence="1 7" id="KW-0808">Transferase</keyword>
<dbReference type="InterPro" id="IPR004006">
    <property type="entry name" value="DhaK_dom"/>
</dbReference>
<dbReference type="RefSeq" id="WP_118912952.1">
    <property type="nucleotide sequence ID" value="NZ_CBCRVH010000003.1"/>
</dbReference>
<protein>
    <submittedName>
        <fullName evidence="7">Dihydroxyacetone kinase subunit DhaK</fullName>
        <ecNumber evidence="7">2.7.1.121</ecNumber>
    </submittedName>
</protein>
<dbReference type="FunFam" id="1.25.40.340:FF:000002">
    <property type="entry name" value="Dihydroxyacetone kinase, L subunit"/>
    <property type="match status" value="1"/>
</dbReference>
<proteinExistence type="predicted"/>
<gene>
    <name evidence="7" type="primary">dhaK</name>
    <name evidence="7" type="ORF">D1832_05470</name>
</gene>
<evidence type="ECO:0000256" key="2">
    <source>
        <dbReference type="ARBA" id="ARBA00022741"/>
    </source>
</evidence>
<dbReference type="GO" id="GO:0005524">
    <property type="term" value="F:ATP binding"/>
    <property type="evidence" value="ECO:0007669"/>
    <property type="project" value="UniProtKB-KW"/>
</dbReference>
<accession>A0A417Z7S2</accession>
<evidence type="ECO:0000256" key="4">
    <source>
        <dbReference type="ARBA" id="ARBA00022840"/>
    </source>
</evidence>
<dbReference type="InterPro" id="IPR004007">
    <property type="entry name" value="DhaL_dom"/>
</dbReference>
<sequence length="553" mass="56595">MKKLINDADAVVRESLEGRVLLQPNVSLLGSSQTVVRTDRVVNDDNRATVPVALISGGGAGHEPAHAGYVAHGMLTAAVSGGVFASPSVDAVLDGIRAVTGDAGCLLIVKSYTGDRLNFGMAAELARHDGLNVEMVVVGDDVALSDDDTHAGRRGLAGTVLVHKVAGAAAESGSTLREVHDRATRVTGHLGTMGVALAPCTTPGADAPSFELGDDEIELGLGIHGEPGVERTRLTSADDIAQTLVGRILDDLDIVDGDRVVALVGTAGATPPSELDIVARGAHTALTNRGVVVERLWAGPVLTSLDMSGAHVSLLPVDDGLLDLLDTPTASPAWPGFPDARRPALSVVTTPESADRAGGPKGEADPFVRQVIDAACERLLRARTELDAADQHVGDGDLGSALARGARAWLDDPGEGDAASLLQELSARCRRAIGGTSGPLYGMLLLRAAQALADGASWGDALRAGVTGVRELGGAQPGDGTMVDTLEPAADAADSGIDAVVTAAREGAARTSDAVATKGRASYLGERAKGYEDPGATAVVMWLEAVREAMSQQ</sequence>
<dbReference type="PROSITE" id="PS51481">
    <property type="entry name" value="DHAK"/>
    <property type="match status" value="1"/>
</dbReference>
<dbReference type="PANTHER" id="PTHR28629:SF4">
    <property type="entry name" value="TRIOKINASE_FMN CYCLASE"/>
    <property type="match status" value="1"/>
</dbReference>
<dbReference type="EMBL" id="QWLM01000004">
    <property type="protein sequence ID" value="RHW46679.1"/>
    <property type="molecule type" value="Genomic_DNA"/>
</dbReference>
<dbReference type="Gene3D" id="3.40.50.10440">
    <property type="entry name" value="Dihydroxyacetone kinase, domain 1"/>
    <property type="match status" value="1"/>
</dbReference>
<dbReference type="GO" id="GO:0004371">
    <property type="term" value="F:glycerone kinase activity"/>
    <property type="evidence" value="ECO:0007669"/>
    <property type="project" value="InterPro"/>
</dbReference>
<dbReference type="FunFam" id="3.40.50.10440:FF:000001">
    <property type="entry name" value="Dihydroxyacetone kinase, DhaK subunit"/>
    <property type="match status" value="1"/>
</dbReference>
<dbReference type="InterPro" id="IPR050861">
    <property type="entry name" value="Dihydroxyacetone_Kinase"/>
</dbReference>
<evidence type="ECO:0000259" key="6">
    <source>
        <dbReference type="PROSITE" id="PS51481"/>
    </source>
</evidence>
<dbReference type="GO" id="GO:0005829">
    <property type="term" value="C:cytosol"/>
    <property type="evidence" value="ECO:0007669"/>
    <property type="project" value="TreeGrafter"/>
</dbReference>
<feature type="domain" description="DhaL" evidence="5">
    <location>
        <begin position="366"/>
        <end position="548"/>
    </location>
</feature>
<dbReference type="AlphaFoldDB" id="A0A417Z7S2"/>
<feature type="domain" description="DhaK" evidence="6">
    <location>
        <begin position="7"/>
        <end position="334"/>
    </location>
</feature>
<dbReference type="Gene3D" id="1.25.40.340">
    <property type="match status" value="1"/>
</dbReference>
<dbReference type="Pfam" id="PF02734">
    <property type="entry name" value="Dak2"/>
    <property type="match status" value="1"/>
</dbReference>
<dbReference type="InterPro" id="IPR036117">
    <property type="entry name" value="DhaL_dom_sf"/>
</dbReference>
<evidence type="ECO:0000313" key="8">
    <source>
        <dbReference type="Proteomes" id="UP000285376"/>
    </source>
</evidence>
<evidence type="ECO:0000256" key="3">
    <source>
        <dbReference type="ARBA" id="ARBA00022777"/>
    </source>
</evidence>
<dbReference type="Proteomes" id="UP000285376">
    <property type="component" value="Unassembled WGS sequence"/>
</dbReference>
<evidence type="ECO:0000259" key="5">
    <source>
        <dbReference type="PROSITE" id="PS51480"/>
    </source>
</evidence>
<dbReference type="Pfam" id="PF02733">
    <property type="entry name" value="Dak1"/>
    <property type="match status" value="1"/>
</dbReference>
<reference evidence="7 8" key="1">
    <citation type="submission" date="2018-08" db="EMBL/GenBank/DDBJ databases">
        <title>Whole genome sequence analysis of Dermacoccus abyssi bacteria isolated from Deep Mariana trench Micromonospora spp reveals genes involved in the environmental adaptation and production of secondary metabolites.</title>
        <authorList>
            <person name="Abdel-Mageed W.M."/>
            <person name="Lehri B."/>
            <person name="Nouioui I."/>
            <person name="Goodfellow I."/>
            <person name="Jaspars M."/>
            <person name="Karlyshev A."/>
        </authorList>
    </citation>
    <scope>NUCLEOTIDE SEQUENCE [LARGE SCALE GENOMIC DNA]</scope>
    <source>
        <strain evidence="7 8">MT1.1</strain>
    </source>
</reference>
<dbReference type="SMART" id="SM01120">
    <property type="entry name" value="Dak2"/>
    <property type="match status" value="1"/>
</dbReference>
<dbReference type="GO" id="GO:0047324">
    <property type="term" value="F:phosphoenolpyruvate-glycerone phosphotransferase activity"/>
    <property type="evidence" value="ECO:0007669"/>
    <property type="project" value="UniProtKB-EC"/>
</dbReference>
<keyword evidence="2" id="KW-0547">Nucleotide-binding</keyword>
<dbReference type="EC" id="2.7.1.121" evidence="7"/>
<dbReference type="NCBIfam" id="NF011049">
    <property type="entry name" value="PRK14479.1"/>
    <property type="match status" value="1"/>
</dbReference>
<organism evidence="7 8">
    <name type="scientific">Dermacoccus abyssi</name>
    <dbReference type="NCBI Taxonomy" id="322596"/>
    <lineage>
        <taxon>Bacteria</taxon>
        <taxon>Bacillati</taxon>
        <taxon>Actinomycetota</taxon>
        <taxon>Actinomycetes</taxon>
        <taxon>Micrococcales</taxon>
        <taxon>Dermacoccaceae</taxon>
        <taxon>Dermacoccus</taxon>
    </lineage>
</organism>
<keyword evidence="3 7" id="KW-0418">Kinase</keyword>
<dbReference type="SUPFAM" id="SSF101473">
    <property type="entry name" value="DhaL-like"/>
    <property type="match status" value="1"/>
</dbReference>
<evidence type="ECO:0000313" key="7">
    <source>
        <dbReference type="EMBL" id="RHW46679.1"/>
    </source>
</evidence>
<dbReference type="GO" id="GO:0019563">
    <property type="term" value="P:glycerol catabolic process"/>
    <property type="evidence" value="ECO:0007669"/>
    <property type="project" value="TreeGrafter"/>
</dbReference>